<feature type="region of interest" description="Disordered" evidence="1">
    <location>
        <begin position="82"/>
        <end position="114"/>
    </location>
</feature>
<dbReference type="InterPro" id="IPR058934">
    <property type="entry name" value="YMC020W-like"/>
</dbReference>
<evidence type="ECO:0000256" key="1">
    <source>
        <dbReference type="SAM" id="MobiDB-lite"/>
    </source>
</evidence>
<keyword evidence="4" id="KW-1185">Reference proteome</keyword>
<dbReference type="Proteomes" id="UP001165120">
    <property type="component" value="Unassembled WGS sequence"/>
</dbReference>
<feature type="compositionally biased region" description="Basic and acidic residues" evidence="1">
    <location>
        <begin position="177"/>
        <end position="192"/>
    </location>
</feature>
<evidence type="ECO:0000259" key="2">
    <source>
        <dbReference type="Pfam" id="PF26147"/>
    </source>
</evidence>
<gene>
    <name evidence="3" type="ORF">Cboi02_000538400</name>
</gene>
<dbReference type="EMBL" id="BSXN01002574">
    <property type="protein sequence ID" value="GME76995.1"/>
    <property type="molecule type" value="Genomic_DNA"/>
</dbReference>
<name>A0A9W6T668_CANBO</name>
<proteinExistence type="predicted"/>
<feature type="region of interest" description="Disordered" evidence="1">
    <location>
        <begin position="126"/>
        <end position="206"/>
    </location>
</feature>
<organism evidence="3 4">
    <name type="scientific">Candida boidinii</name>
    <name type="common">Yeast</name>
    <dbReference type="NCBI Taxonomy" id="5477"/>
    <lineage>
        <taxon>Eukaryota</taxon>
        <taxon>Fungi</taxon>
        <taxon>Dikarya</taxon>
        <taxon>Ascomycota</taxon>
        <taxon>Saccharomycotina</taxon>
        <taxon>Pichiomycetes</taxon>
        <taxon>Pichiales</taxon>
        <taxon>Pichiaceae</taxon>
        <taxon>Ogataea</taxon>
        <taxon>Ogataea/Candida clade</taxon>
    </lineage>
</organism>
<reference evidence="3" key="1">
    <citation type="submission" date="2023-04" db="EMBL/GenBank/DDBJ databases">
        <title>Candida boidinii NBRC 10035.</title>
        <authorList>
            <person name="Ichikawa N."/>
            <person name="Sato H."/>
            <person name="Tonouchi N."/>
        </authorList>
    </citation>
    <scope>NUCLEOTIDE SEQUENCE</scope>
    <source>
        <strain evidence="3">NBRC 10035</strain>
    </source>
</reference>
<evidence type="ECO:0000313" key="3">
    <source>
        <dbReference type="EMBL" id="GME76995.1"/>
    </source>
</evidence>
<dbReference type="Pfam" id="PF26147">
    <property type="entry name" value="AB_HYDROLASE_YMC0-YMC35"/>
    <property type="match status" value="1"/>
</dbReference>
<feature type="domain" description="YMC020W-like alpha/beta hydrolase" evidence="2">
    <location>
        <begin position="587"/>
        <end position="784"/>
    </location>
</feature>
<evidence type="ECO:0000313" key="4">
    <source>
        <dbReference type="Proteomes" id="UP001165120"/>
    </source>
</evidence>
<accession>A0A9W6T668</accession>
<dbReference type="PANTHER" id="PTHR47349">
    <property type="entry name" value="CHROMOSOME 8, WHOLE GENOME SHOTGUN SEQUENCE"/>
    <property type="match status" value="1"/>
</dbReference>
<dbReference type="PANTHER" id="PTHR47349:SF1">
    <property type="entry name" value="AER328WP"/>
    <property type="match status" value="1"/>
</dbReference>
<sequence>MTDPIGNNHSNNGNGNINSNINSIAVEGVIMDKTGNKSTSEIQHSQSMVSISSFLQPWKGRSSSVAVSGEQKRNVMDMLKLSPRLGNSDFPTTNNNNDCTNASKEPSLSDKTHQKDLNITSPFTEAASQEEAQEEEQGQGQGQGQGQEQEQEQREGTDQQEQSEPREQQNYKSGKTNQREELTLKDYRENVSRDATTNPSGNADEHITQDLTAKSKSSWWSLWNSNLQTVEPMNDLDAKKETPEDDQQSIAAITPEQIVTLQLGNDFQSNPISESRETNVISTGLTDQPNLISNATTLPSTNIDANERSEIDDILHSEDSNQEPSATTSTVRRESIIDWINPVQRVNNAMTFIFSANSSNPTSPNTASTTNAITPNEISELMTSARSIDYDEDASVKTIPPAVKENNIWWPFNWYTNGSGYSNTDSANNVPDLQNSIYSSFESQLSATEAKLAVENQSDRYENSSAWAFMNSSESPLDLSMSTRSLASSGTTPEQLQKISRSSFGYLAVAGTKSYKNPVKVNELPISQFENLENTLVKRNGNNANTEQQEQQSQLFSNSNIVLPNISENYRCETFKSNLRIYLSNILPNIFKPQTHIYNVSRSSINKNINKKSKKIKKTAVIISIHSFLPFKMVRSLIGDSTSNATSMSDRTEESLLRWANHNNVELDIIKISIDGEGKIFERVSMILNLLDNWFDIISSCDFLIFTSFSQSVPIAIHILSRLITAGVIKKIKNKKIGLINLSGNCLGPIIGSDSKITIKNFNVLEKEILLELFDFQDPETLQYQELLRHIKRLKI</sequence>
<protein>
    <submittedName>
        <fullName evidence="3">Unnamed protein product</fullName>
    </submittedName>
</protein>
<comment type="caution">
    <text evidence="3">The sequence shown here is derived from an EMBL/GenBank/DDBJ whole genome shotgun (WGS) entry which is preliminary data.</text>
</comment>
<dbReference type="AlphaFoldDB" id="A0A9W6T668"/>
<dbReference type="InterPro" id="IPR058933">
    <property type="entry name" value="YMC020W-like_ab_hydrolase"/>
</dbReference>
<feature type="compositionally biased region" description="Polar residues" evidence="1">
    <location>
        <begin position="89"/>
        <end position="106"/>
    </location>
</feature>
<feature type="compositionally biased region" description="Basic and acidic residues" evidence="1">
    <location>
        <begin position="151"/>
        <end position="169"/>
    </location>
</feature>